<name>A0ACB7ZQY3_9AGAM</name>
<evidence type="ECO:0000313" key="2">
    <source>
        <dbReference type="Proteomes" id="UP000790377"/>
    </source>
</evidence>
<gene>
    <name evidence="1" type="ORF">BJ138DRAFT_1131468</name>
</gene>
<proteinExistence type="predicted"/>
<dbReference type="EMBL" id="MU269159">
    <property type="protein sequence ID" value="KAH7903168.1"/>
    <property type="molecule type" value="Genomic_DNA"/>
</dbReference>
<organism evidence="1 2">
    <name type="scientific">Hygrophoropsis aurantiaca</name>
    <dbReference type="NCBI Taxonomy" id="72124"/>
    <lineage>
        <taxon>Eukaryota</taxon>
        <taxon>Fungi</taxon>
        <taxon>Dikarya</taxon>
        <taxon>Basidiomycota</taxon>
        <taxon>Agaricomycotina</taxon>
        <taxon>Agaricomycetes</taxon>
        <taxon>Agaricomycetidae</taxon>
        <taxon>Boletales</taxon>
        <taxon>Coniophorineae</taxon>
        <taxon>Hygrophoropsidaceae</taxon>
        <taxon>Hygrophoropsis</taxon>
    </lineage>
</organism>
<dbReference type="Proteomes" id="UP000790377">
    <property type="component" value="Unassembled WGS sequence"/>
</dbReference>
<comment type="caution">
    <text evidence="1">The sequence shown here is derived from an EMBL/GenBank/DDBJ whole genome shotgun (WGS) entry which is preliminary data.</text>
</comment>
<reference evidence="1" key="1">
    <citation type="journal article" date="2021" name="New Phytol.">
        <title>Evolutionary innovations through gain and loss of genes in the ectomycorrhizal Boletales.</title>
        <authorList>
            <person name="Wu G."/>
            <person name="Miyauchi S."/>
            <person name="Morin E."/>
            <person name="Kuo A."/>
            <person name="Drula E."/>
            <person name="Varga T."/>
            <person name="Kohler A."/>
            <person name="Feng B."/>
            <person name="Cao Y."/>
            <person name="Lipzen A."/>
            <person name="Daum C."/>
            <person name="Hundley H."/>
            <person name="Pangilinan J."/>
            <person name="Johnson J."/>
            <person name="Barry K."/>
            <person name="LaButti K."/>
            <person name="Ng V."/>
            <person name="Ahrendt S."/>
            <person name="Min B."/>
            <person name="Choi I.G."/>
            <person name="Park H."/>
            <person name="Plett J.M."/>
            <person name="Magnuson J."/>
            <person name="Spatafora J.W."/>
            <person name="Nagy L.G."/>
            <person name="Henrissat B."/>
            <person name="Grigoriev I.V."/>
            <person name="Yang Z.L."/>
            <person name="Xu J."/>
            <person name="Martin F.M."/>
        </authorList>
    </citation>
    <scope>NUCLEOTIDE SEQUENCE</scope>
    <source>
        <strain evidence="1">ATCC 28755</strain>
    </source>
</reference>
<protein>
    <submittedName>
        <fullName evidence="1">Uncharacterized protein</fullName>
    </submittedName>
</protein>
<accession>A0ACB7ZQY3</accession>
<sequence length="611" mass="65667">MSTTTTTIVHLRRSTRLHRGDSNPLTVTSLASGSVISPSLPSGTSRSSNRGSLGMRHRDTGLPAREHKHLGSLSNSGKGKRPMAMRKRSSLPNHIHNADRLNEDGDGDETESESELTPRALRALKRRGALDLDSEALASLSLSPRKRRKENVGLAADVGCRSKMEGRNNNSGSERKTMSGPKTTPKPSTDTDRKRPLVTKCASPINGNVDTNANSYHPDVNVDLSSSAASSSHVTPIPQSPPLITPLEASVEFIPAISLPPSEFVDLTSSTPHAQTQSQTRAHIQHSEGSASIDPLFIPTSVPSKSLSQPQFESQPQLFPQSQPQSRSVSQLEPENQPQPQSEPQHHSPIFPPQPPLIQLQPHPSTSPLQSSLLSSPPSSPPSSSASYQSDPAQQTLQLQPLQYQPPPPPRESQREREVNIWKLACQERVDCLLRRYGPDTIKALVAAQARIRHGSNPLGSSHGGRGTGVSGIGGNMRLNDEADGETSVSGANEAGGSTQGTMNQHIPHFSFKLYTPVNYGYEYSYTYSGGGFDGDGDGDDDGDGEEEYEGEEGDDCEGEDGEDEEYGDEAEGEEGDKENGDDDIEGKGREGDVDAFASMAVDRPLHGDPN</sequence>
<keyword evidence="2" id="KW-1185">Reference proteome</keyword>
<feature type="non-terminal residue" evidence="1">
    <location>
        <position position="611"/>
    </location>
</feature>
<evidence type="ECO:0000313" key="1">
    <source>
        <dbReference type="EMBL" id="KAH7903168.1"/>
    </source>
</evidence>